<evidence type="ECO:0000313" key="1">
    <source>
        <dbReference type="EMBL" id="MBZ5962860.1"/>
    </source>
</evidence>
<sequence length="95" mass="10753">MFKKRQASILVSSLILLGLLGGVMVLQNITFNAQLKSRSQMIILTKLDQIQLQASLAYHKSHHQNDKFGHVKTTVVKNHIVIELGNKTYTRELLV</sequence>
<dbReference type="AlphaFoldDB" id="A0A9Q3SXM3"/>
<dbReference type="OMA" id="RSQMIIL"/>
<dbReference type="Proteomes" id="UP000752647">
    <property type="component" value="Unassembled WGS sequence"/>
</dbReference>
<organism evidence="1 2">
    <name type="scientific">Leuconostoc gasicomitatum</name>
    <dbReference type="NCBI Taxonomy" id="115778"/>
    <lineage>
        <taxon>Bacteria</taxon>
        <taxon>Bacillati</taxon>
        <taxon>Bacillota</taxon>
        <taxon>Bacilli</taxon>
        <taxon>Lactobacillales</taxon>
        <taxon>Lactobacillaceae</taxon>
        <taxon>Leuconostoc</taxon>
        <taxon>Leuconostoc gelidum group</taxon>
    </lineage>
</organism>
<proteinExistence type="predicted"/>
<reference evidence="1" key="1">
    <citation type="submission" date="2021-05" db="EMBL/GenBank/DDBJ databases">
        <title>Pangenome of Leuconostoc gelidum warrants species status for Leuconostoc gelidum subsp. gasicomitatum.</title>
        <authorList>
            <person name="Johansson P."/>
            <person name="Sade E."/>
            <person name="Hultman J."/>
            <person name="Auvinen P."/>
            <person name="Bjorkroth J."/>
        </authorList>
    </citation>
    <scope>NUCLEOTIDE SEQUENCE</scope>
    <source>
        <strain evidence="1">A.21.4</strain>
    </source>
</reference>
<evidence type="ECO:0000313" key="2">
    <source>
        <dbReference type="Proteomes" id="UP000752647"/>
    </source>
</evidence>
<name>A0A9Q3SXM3_9LACO</name>
<comment type="caution">
    <text evidence="1">The sequence shown here is derived from an EMBL/GenBank/DDBJ whole genome shotgun (WGS) entry which is preliminary data.</text>
</comment>
<accession>A0A9Q3SXM3</accession>
<dbReference type="GeneID" id="34300799"/>
<gene>
    <name evidence="1" type="ORF">KIJ12_06835</name>
</gene>
<dbReference type="RefSeq" id="WP_010390412.1">
    <property type="nucleotide sequence ID" value="NZ_BPKT01000006.1"/>
</dbReference>
<dbReference type="EMBL" id="JAHBFI010000017">
    <property type="protein sequence ID" value="MBZ5962860.1"/>
    <property type="molecule type" value="Genomic_DNA"/>
</dbReference>
<protein>
    <submittedName>
        <fullName evidence="1">Uncharacterized protein</fullName>
    </submittedName>
</protein>